<evidence type="ECO:0000313" key="2">
    <source>
        <dbReference type="Proteomes" id="UP000291404"/>
    </source>
</evidence>
<keyword evidence="2" id="KW-1185">Reference proteome</keyword>
<sequence>MRKNKMTVIEVVITYQDSLQTVESKKIRKYDLLANELCLIYKFGAEIIHYVMTWDDIRVSVTVILRAEMHKQPSLSLKQVYNQEDGVKTENTKNILSLILDGITSAEVPKINANEHSEATKGYYWTQVKIKNVRKIRDYIKSIDLQIAVSTNNTEIILESCIDLQNIKIAHLFRMFLHLNLNAQQYVALWFR</sequence>
<gene>
    <name evidence="1" type="ORF">CWI36_2535p0010</name>
</gene>
<name>A0A4Q9KTE5_9MICR</name>
<dbReference type="AlphaFoldDB" id="A0A4Q9KTE5"/>
<protein>
    <submittedName>
        <fullName evidence="1">Uncharacterized protein</fullName>
    </submittedName>
</protein>
<organism evidence="1 2">
    <name type="scientific">Hamiltosporidium magnivora</name>
    <dbReference type="NCBI Taxonomy" id="148818"/>
    <lineage>
        <taxon>Eukaryota</taxon>
        <taxon>Fungi</taxon>
        <taxon>Fungi incertae sedis</taxon>
        <taxon>Microsporidia</taxon>
        <taxon>Dubosqiidae</taxon>
        <taxon>Hamiltosporidium</taxon>
    </lineage>
</organism>
<comment type="caution">
    <text evidence="1">The sequence shown here is derived from an EMBL/GenBank/DDBJ whole genome shotgun (WGS) entry which is preliminary data.</text>
</comment>
<evidence type="ECO:0000313" key="1">
    <source>
        <dbReference type="EMBL" id="TBT98112.1"/>
    </source>
</evidence>
<dbReference type="VEuPathDB" id="MicrosporidiaDB:CWI36_2535p0010"/>
<proteinExistence type="predicted"/>
<reference evidence="1 2" key="1">
    <citation type="submission" date="2017-12" db="EMBL/GenBank/DDBJ databases">
        <authorList>
            <person name="Pombert J.-F."/>
            <person name="Haag K.L."/>
            <person name="Ebert D."/>
        </authorList>
    </citation>
    <scope>NUCLEOTIDE SEQUENCE [LARGE SCALE GENOMIC DNA]</scope>
    <source>
        <strain evidence="1">BE-OM-2</strain>
    </source>
</reference>
<dbReference type="VEuPathDB" id="MicrosporidiaDB:CWI39_0279p0030"/>
<dbReference type="Proteomes" id="UP000291404">
    <property type="component" value="Unassembled WGS sequence"/>
</dbReference>
<dbReference type="EMBL" id="PITI01002535">
    <property type="protein sequence ID" value="TBT98112.1"/>
    <property type="molecule type" value="Genomic_DNA"/>
</dbReference>
<accession>A0A4Q9KTE5</accession>